<accession>A0ABR4BT53</accession>
<dbReference type="PANTHER" id="PTHR19136:SF81">
    <property type="entry name" value="MOLYBDENUM COFACTOR GUANYLYLTRANSFERASE"/>
    <property type="match status" value="1"/>
</dbReference>
<dbReference type="EMBL" id="JAZHXI010000020">
    <property type="protein sequence ID" value="KAL2060821.1"/>
    <property type="molecule type" value="Genomic_DNA"/>
</dbReference>
<proteinExistence type="predicted"/>
<gene>
    <name evidence="3" type="ORF">VTL71DRAFT_8873</name>
</gene>
<comment type="caution">
    <text evidence="3">The sequence shown here is derived from an EMBL/GenBank/DDBJ whole genome shotgun (WGS) entry which is preliminary data.</text>
</comment>
<dbReference type="InterPro" id="IPR025877">
    <property type="entry name" value="MobA-like_NTP_Trfase"/>
</dbReference>
<dbReference type="InterPro" id="IPR029044">
    <property type="entry name" value="Nucleotide-diphossugar_trans"/>
</dbReference>
<dbReference type="SUPFAM" id="SSF53448">
    <property type="entry name" value="Nucleotide-diphospho-sugar transferases"/>
    <property type="match status" value="1"/>
</dbReference>
<dbReference type="PANTHER" id="PTHR19136">
    <property type="entry name" value="MOLYBDENUM COFACTOR GUANYLYLTRANSFERASE"/>
    <property type="match status" value="1"/>
</dbReference>
<protein>
    <recommendedName>
        <fullName evidence="2">MobA-like NTP transferase domain-containing protein</fullName>
    </recommendedName>
</protein>
<evidence type="ECO:0000259" key="2">
    <source>
        <dbReference type="Pfam" id="PF12804"/>
    </source>
</evidence>
<dbReference type="Gene3D" id="3.90.550.10">
    <property type="entry name" value="Spore Coat Polysaccharide Biosynthesis Protein SpsA, Chain A"/>
    <property type="match status" value="1"/>
</dbReference>
<name>A0ABR4BT53_9HELO</name>
<dbReference type="Pfam" id="PF12804">
    <property type="entry name" value="NTP_transf_3"/>
    <property type="match status" value="1"/>
</dbReference>
<organism evidence="3 4">
    <name type="scientific">Oculimacula yallundae</name>
    <dbReference type="NCBI Taxonomy" id="86028"/>
    <lineage>
        <taxon>Eukaryota</taxon>
        <taxon>Fungi</taxon>
        <taxon>Dikarya</taxon>
        <taxon>Ascomycota</taxon>
        <taxon>Pezizomycotina</taxon>
        <taxon>Leotiomycetes</taxon>
        <taxon>Helotiales</taxon>
        <taxon>Ploettnerulaceae</taxon>
        <taxon>Oculimacula</taxon>
    </lineage>
</organism>
<keyword evidence="4" id="KW-1185">Reference proteome</keyword>
<feature type="domain" description="MobA-like NTP transferase" evidence="2">
    <location>
        <begin position="17"/>
        <end position="195"/>
    </location>
</feature>
<sequence length="232" mass="25711">MMEFEAGGPILKPLLIIGGASSRMGTCKELLRFPDGRTSLEHAIETLRSAVPSAGTIYVSLHDQSQIPGIQTILDSLRVKRESYVASKEHHHDAFPTVELLFNNQEKAIGPAAGLLAAHDKYKDFKWLVLGCDYPLLPPPALQQLILEYQDPITCFENESGFSEPLIAIWGPEALLALENNVSNGAYGLNRVVEEISGKLVKPLRDEWITGTNTMEEWNEAMKVVTSQVRAW</sequence>
<evidence type="ECO:0000313" key="4">
    <source>
        <dbReference type="Proteomes" id="UP001595075"/>
    </source>
</evidence>
<keyword evidence="1" id="KW-0808">Transferase</keyword>
<evidence type="ECO:0000313" key="3">
    <source>
        <dbReference type="EMBL" id="KAL2060821.1"/>
    </source>
</evidence>
<reference evidence="3 4" key="1">
    <citation type="journal article" date="2024" name="Commun. Biol.">
        <title>Comparative genomic analysis of thermophilic fungi reveals convergent evolutionary adaptations and gene losses.</title>
        <authorList>
            <person name="Steindorff A.S."/>
            <person name="Aguilar-Pontes M.V."/>
            <person name="Robinson A.J."/>
            <person name="Andreopoulos B."/>
            <person name="LaButti K."/>
            <person name="Kuo A."/>
            <person name="Mondo S."/>
            <person name="Riley R."/>
            <person name="Otillar R."/>
            <person name="Haridas S."/>
            <person name="Lipzen A."/>
            <person name="Grimwood J."/>
            <person name="Schmutz J."/>
            <person name="Clum A."/>
            <person name="Reid I.D."/>
            <person name="Moisan M.C."/>
            <person name="Butler G."/>
            <person name="Nguyen T.T.M."/>
            <person name="Dewar K."/>
            <person name="Conant G."/>
            <person name="Drula E."/>
            <person name="Henrissat B."/>
            <person name="Hansel C."/>
            <person name="Singer S."/>
            <person name="Hutchinson M.I."/>
            <person name="de Vries R.P."/>
            <person name="Natvig D.O."/>
            <person name="Powell A.J."/>
            <person name="Tsang A."/>
            <person name="Grigoriev I.V."/>
        </authorList>
    </citation>
    <scope>NUCLEOTIDE SEQUENCE [LARGE SCALE GENOMIC DNA]</scope>
    <source>
        <strain evidence="3 4">CBS 494.80</strain>
    </source>
</reference>
<dbReference type="Proteomes" id="UP001595075">
    <property type="component" value="Unassembled WGS sequence"/>
</dbReference>
<evidence type="ECO:0000256" key="1">
    <source>
        <dbReference type="ARBA" id="ARBA00022679"/>
    </source>
</evidence>